<reference evidence="9 10" key="1">
    <citation type="submission" date="2019-04" db="EMBL/GenBank/DDBJ databases">
        <title>Kribbella sp. NEAU-THZ 27 nov., a novel actinomycete isolated from soil.</title>
        <authorList>
            <person name="Duan L."/>
        </authorList>
    </citation>
    <scope>NUCLEOTIDE SEQUENCE [LARGE SCALE GENOMIC DNA]</scope>
    <source>
        <strain evidence="10">NEAU-THZ27</strain>
    </source>
</reference>
<feature type="active site" description="Nucleophile" evidence="7">
    <location>
        <position position="351"/>
    </location>
</feature>
<proteinExistence type="inferred from homology"/>
<dbReference type="Gene3D" id="3.90.226.10">
    <property type="entry name" value="2-enoyl-CoA Hydratase, Chain A, domain 1"/>
    <property type="match status" value="2"/>
</dbReference>
<dbReference type="SUPFAM" id="SSF52096">
    <property type="entry name" value="ClpP/crotonase"/>
    <property type="match status" value="2"/>
</dbReference>
<dbReference type="InterPro" id="IPR047272">
    <property type="entry name" value="S49_SppA_C"/>
</dbReference>
<feature type="domain" description="Peptidase S49" evidence="8">
    <location>
        <begin position="76"/>
        <end position="232"/>
    </location>
</feature>
<evidence type="ECO:0000256" key="7">
    <source>
        <dbReference type="PIRSR" id="PIRSR001217-1"/>
    </source>
</evidence>
<dbReference type="NCBIfam" id="TIGR00706">
    <property type="entry name" value="SppA_dom"/>
    <property type="match status" value="1"/>
</dbReference>
<sequence>MGTLLELDLTRGVLETPPASPVAAFRARHLPTLRELVSALRKGARDDSVVGVVAHLGGSRLSLAQVQELREAVADFRTSGKPAVAWTESFGESGQGTVPYYLATAFDEIWLQPSGDLAITGVTVQAVFIRGALDKAGVIPQFGKRREYKTAADTFTEKEMTAPGREMASRLAESAYEQIVEGIAVRRRLDTTRVRELVDSAPLPAQDGLDAGLVDRLGYRSDVYDELEKQLQYDDRLLAERYIRRGPRSLEDLRKTLPWPQKPLVAVVRVTGGISVGRNSNSPMGGPGSGSDTVGAALRAVAANEHVKAVVLRVDSPGGSYVASDAIRNEVLRLRSTGRPVIASMGSVAASGGYFVAMPADVIVAQPGTITGSIGVLTGKGVVRDALGRIGISRDAVSEGANAQMYSAQEEFTDEQWARLEETLDRIYKDFVAKAAQDRGLPEERLEALARGRVWTGSDAHGHKLVDELGGFQHALTLACNRAGLDRDEIGVIAAPHRNLLSQLRAPVTTDDLAVSAAPLTLDGLTTGLYSALGLPPAGVLRMPFNWEIS</sequence>
<dbReference type="CDD" id="cd07023">
    <property type="entry name" value="S49_Sppa_N_C"/>
    <property type="match status" value="1"/>
</dbReference>
<evidence type="ECO:0000259" key="8">
    <source>
        <dbReference type="Pfam" id="PF01343"/>
    </source>
</evidence>
<keyword evidence="10" id="KW-1185">Reference proteome</keyword>
<dbReference type="EMBL" id="SZPZ01000007">
    <property type="protein sequence ID" value="TKK73572.1"/>
    <property type="molecule type" value="Genomic_DNA"/>
</dbReference>
<evidence type="ECO:0000256" key="2">
    <source>
        <dbReference type="ARBA" id="ARBA00008683"/>
    </source>
</evidence>
<evidence type="ECO:0000256" key="4">
    <source>
        <dbReference type="ARBA" id="ARBA00022801"/>
    </source>
</evidence>
<dbReference type="InterPro" id="IPR002142">
    <property type="entry name" value="Peptidase_S49"/>
</dbReference>
<dbReference type="Pfam" id="PF01343">
    <property type="entry name" value="Peptidase_S49"/>
    <property type="match status" value="2"/>
</dbReference>
<comment type="caution">
    <text evidence="9">The sequence shown here is derived from an EMBL/GenBank/DDBJ whole genome shotgun (WGS) entry which is preliminary data.</text>
</comment>
<keyword evidence="3" id="KW-0645">Protease</keyword>
<dbReference type="InterPro" id="IPR004635">
    <property type="entry name" value="Pept_S49_SppA"/>
</dbReference>
<dbReference type="Proteomes" id="UP000305836">
    <property type="component" value="Unassembled WGS sequence"/>
</dbReference>
<feature type="active site" description="Proton donor/acceptor" evidence="7">
    <location>
        <position position="149"/>
    </location>
</feature>
<dbReference type="InterPro" id="IPR029045">
    <property type="entry name" value="ClpP/crotonase-like_dom_sf"/>
</dbReference>
<dbReference type="Gene3D" id="6.20.330.10">
    <property type="match status" value="1"/>
</dbReference>
<protein>
    <submittedName>
        <fullName evidence="9">Signal peptide peptidase SppA</fullName>
    </submittedName>
</protein>
<comment type="similarity">
    <text evidence="2">Belongs to the peptidase S49 family.</text>
</comment>
<accession>A0A4U3LEC8</accession>
<dbReference type="InterPro" id="IPR047217">
    <property type="entry name" value="S49_SppA_67K_type_N"/>
</dbReference>
<dbReference type="OrthoDB" id="9764363at2"/>
<name>A0A4U3LEC8_9ACTN</name>
<keyword evidence="6" id="KW-0472">Membrane</keyword>
<evidence type="ECO:0000256" key="3">
    <source>
        <dbReference type="ARBA" id="ARBA00022670"/>
    </source>
</evidence>
<dbReference type="GO" id="GO:0008236">
    <property type="term" value="F:serine-type peptidase activity"/>
    <property type="evidence" value="ECO:0007669"/>
    <property type="project" value="UniProtKB-KW"/>
</dbReference>
<evidence type="ECO:0000256" key="5">
    <source>
        <dbReference type="ARBA" id="ARBA00022825"/>
    </source>
</evidence>
<dbReference type="RefSeq" id="WP_137259484.1">
    <property type="nucleotide sequence ID" value="NZ_JBHSPQ010000006.1"/>
</dbReference>
<evidence type="ECO:0000313" key="10">
    <source>
        <dbReference type="Proteomes" id="UP000305836"/>
    </source>
</evidence>
<dbReference type="AlphaFoldDB" id="A0A4U3LEC8"/>
<dbReference type="PIRSF" id="PIRSF001217">
    <property type="entry name" value="Protease_4_SppA"/>
    <property type="match status" value="1"/>
</dbReference>
<dbReference type="PANTHER" id="PTHR33209:SF1">
    <property type="entry name" value="PEPTIDASE S49 DOMAIN-CONTAINING PROTEIN"/>
    <property type="match status" value="1"/>
</dbReference>
<keyword evidence="4" id="KW-0378">Hydrolase</keyword>
<evidence type="ECO:0000256" key="1">
    <source>
        <dbReference type="ARBA" id="ARBA00004370"/>
    </source>
</evidence>
<gene>
    <name evidence="9" type="primary">sppA</name>
    <name evidence="9" type="ORF">FDA38_40495</name>
</gene>
<dbReference type="PANTHER" id="PTHR33209">
    <property type="entry name" value="PROTEASE 4"/>
    <property type="match status" value="1"/>
</dbReference>
<evidence type="ECO:0000256" key="6">
    <source>
        <dbReference type="ARBA" id="ARBA00023136"/>
    </source>
</evidence>
<dbReference type="InterPro" id="IPR004634">
    <property type="entry name" value="Pept_S49_pIV"/>
</dbReference>
<comment type="subcellular location">
    <subcellularLocation>
        <location evidence="1">Membrane</location>
    </subcellularLocation>
</comment>
<dbReference type="GO" id="GO:0016020">
    <property type="term" value="C:membrane"/>
    <property type="evidence" value="ECO:0007669"/>
    <property type="project" value="UniProtKB-SubCell"/>
</dbReference>
<evidence type="ECO:0000313" key="9">
    <source>
        <dbReference type="EMBL" id="TKK73572.1"/>
    </source>
</evidence>
<dbReference type="CDD" id="cd07018">
    <property type="entry name" value="S49_SppA_67K_type"/>
    <property type="match status" value="1"/>
</dbReference>
<keyword evidence="5" id="KW-0720">Serine protease</keyword>
<dbReference type="GO" id="GO:0006465">
    <property type="term" value="P:signal peptide processing"/>
    <property type="evidence" value="ECO:0007669"/>
    <property type="project" value="InterPro"/>
</dbReference>
<feature type="domain" description="Peptidase S49" evidence="8">
    <location>
        <begin position="334"/>
        <end position="484"/>
    </location>
</feature>
<organism evidence="9 10">
    <name type="scientific">Kribbella jiaozuonensis</name>
    <dbReference type="NCBI Taxonomy" id="2575441"/>
    <lineage>
        <taxon>Bacteria</taxon>
        <taxon>Bacillati</taxon>
        <taxon>Actinomycetota</taxon>
        <taxon>Actinomycetes</taxon>
        <taxon>Propionibacteriales</taxon>
        <taxon>Kribbellaceae</taxon>
        <taxon>Kribbella</taxon>
    </lineage>
</organism>